<evidence type="ECO:0000259" key="7">
    <source>
        <dbReference type="Pfam" id="PF00441"/>
    </source>
</evidence>
<dbReference type="Gene3D" id="1.10.540.10">
    <property type="entry name" value="Acyl-CoA dehydrogenase/oxidase, N-terminal domain"/>
    <property type="match status" value="1"/>
</dbReference>
<dbReference type="Pfam" id="PF02771">
    <property type="entry name" value="Acyl-CoA_dh_N"/>
    <property type="match status" value="1"/>
</dbReference>
<dbReference type="EMBL" id="MGJI01000014">
    <property type="protein sequence ID" value="OGN05048.1"/>
    <property type="molecule type" value="Genomic_DNA"/>
</dbReference>
<evidence type="ECO:0000256" key="4">
    <source>
        <dbReference type="ARBA" id="ARBA00022827"/>
    </source>
</evidence>
<dbReference type="SUPFAM" id="SSF56645">
    <property type="entry name" value="Acyl-CoA dehydrogenase NM domain-like"/>
    <property type="match status" value="1"/>
</dbReference>
<evidence type="ECO:0000256" key="6">
    <source>
        <dbReference type="RuleBase" id="RU362125"/>
    </source>
</evidence>
<keyword evidence="5 6" id="KW-0560">Oxidoreductase</keyword>
<evidence type="ECO:0000259" key="9">
    <source>
        <dbReference type="Pfam" id="PF02771"/>
    </source>
</evidence>
<dbReference type="InterPro" id="IPR009100">
    <property type="entry name" value="AcylCoA_DH/oxidase_NM_dom_sf"/>
</dbReference>
<organism evidence="10 11">
    <name type="scientific">Candidatus Yanofskybacteria bacterium RIFCSPHIGHO2_01_FULL_44_17</name>
    <dbReference type="NCBI Taxonomy" id="1802668"/>
    <lineage>
        <taxon>Bacteria</taxon>
        <taxon>Candidatus Yanofskyibacteriota</taxon>
    </lineage>
</organism>
<dbReference type="Pfam" id="PF02770">
    <property type="entry name" value="Acyl-CoA_dh_M"/>
    <property type="match status" value="1"/>
</dbReference>
<proteinExistence type="inferred from homology"/>
<dbReference type="PANTHER" id="PTHR43884">
    <property type="entry name" value="ACYL-COA DEHYDROGENASE"/>
    <property type="match status" value="1"/>
</dbReference>
<dbReference type="InterPro" id="IPR006091">
    <property type="entry name" value="Acyl-CoA_Oxase/DH_mid-dom"/>
</dbReference>
<evidence type="ECO:0008006" key="12">
    <source>
        <dbReference type="Google" id="ProtNLM"/>
    </source>
</evidence>
<name>A0A1F8EX53_9BACT</name>
<protein>
    <recommendedName>
        <fullName evidence="12">Acyl-CoA dehydrogenase</fullName>
    </recommendedName>
</protein>
<dbReference type="GO" id="GO:0003995">
    <property type="term" value="F:acyl-CoA dehydrogenase activity"/>
    <property type="evidence" value="ECO:0007669"/>
    <property type="project" value="InterPro"/>
</dbReference>
<evidence type="ECO:0000256" key="5">
    <source>
        <dbReference type="ARBA" id="ARBA00023002"/>
    </source>
</evidence>
<sequence length="513" mass="56426">MFEFTEMQRVIKKLTRQIAEGELLRKVKVTVDGHEETLELRRALDESDQYPLDFIKKLGAAGILSVFIQENYGGMGEGITGLCLATEEVARICPASSTAYAANGLGAMPIVLFGTEEQKTKYLPKIAAGENLAAFGLTESSAGSDALALKTTAIANGKFFVLNGEKIFISNGQQAGIYVVFAVTNPQRGSRGISGFIVEKGTAGFTFGKNEIKMGLHASATCSLIFSECVIPQSNLLGEREGTGAIAILNTLHRSRIGVGAQAVGAAQGAFEAALDFAQQRKQFGRPIYEFQAVAHKLTNMLMKIEAARALVYKAAWYADHGADKDIIAKFGAMAKCFSSDIAQEAASEAVQIFGGCGYMREYPVEKFMRDVKVFQIYEGTNEVQRNEIINILIKEAINLRPAENLIEAGTLHAVERLFYRVLLEEKEISGHFNQCMQHRFADLAMKLESARALDEKSHELVDDKLLMLSESYSGQIIRETSVTLGLFRKGFYSKIDEEHDNIAKFLKEARFK</sequence>
<evidence type="ECO:0000256" key="2">
    <source>
        <dbReference type="ARBA" id="ARBA00009347"/>
    </source>
</evidence>
<feature type="domain" description="Acyl-CoA dehydrogenase/oxidase C-terminal" evidence="7">
    <location>
        <begin position="243"/>
        <end position="390"/>
    </location>
</feature>
<dbReference type="STRING" id="1802668.A2831_00035"/>
<comment type="cofactor">
    <cofactor evidence="1 6">
        <name>FAD</name>
        <dbReference type="ChEBI" id="CHEBI:57692"/>
    </cofactor>
</comment>
<evidence type="ECO:0000313" key="11">
    <source>
        <dbReference type="Proteomes" id="UP000177507"/>
    </source>
</evidence>
<dbReference type="FunFam" id="1.20.140.10:FF:000004">
    <property type="entry name" value="Acyl-CoA dehydrogenase FadE25"/>
    <property type="match status" value="1"/>
</dbReference>
<comment type="caution">
    <text evidence="10">The sequence shown here is derived from an EMBL/GenBank/DDBJ whole genome shotgun (WGS) entry which is preliminary data.</text>
</comment>
<dbReference type="InterPro" id="IPR009075">
    <property type="entry name" value="AcylCo_DH/oxidase_C"/>
</dbReference>
<dbReference type="InterPro" id="IPR046373">
    <property type="entry name" value="Acyl-CoA_Oxase/DH_mid-dom_sf"/>
</dbReference>
<dbReference type="AlphaFoldDB" id="A0A1F8EX53"/>
<keyword evidence="3 6" id="KW-0285">Flavoprotein</keyword>
<dbReference type="Gene3D" id="1.20.140.10">
    <property type="entry name" value="Butyryl-CoA Dehydrogenase, subunit A, domain 3"/>
    <property type="match status" value="1"/>
</dbReference>
<dbReference type="Proteomes" id="UP000177507">
    <property type="component" value="Unassembled WGS sequence"/>
</dbReference>
<evidence type="ECO:0000313" key="10">
    <source>
        <dbReference type="EMBL" id="OGN05048.1"/>
    </source>
</evidence>
<dbReference type="GO" id="GO:0050660">
    <property type="term" value="F:flavin adenine dinucleotide binding"/>
    <property type="evidence" value="ECO:0007669"/>
    <property type="project" value="InterPro"/>
</dbReference>
<dbReference type="InterPro" id="IPR006089">
    <property type="entry name" value="Acyl-CoA_DH_CS"/>
</dbReference>
<evidence type="ECO:0000259" key="8">
    <source>
        <dbReference type="Pfam" id="PF02770"/>
    </source>
</evidence>
<feature type="domain" description="Acyl-CoA dehydrogenase/oxidase N-terminal" evidence="9">
    <location>
        <begin position="37"/>
        <end position="130"/>
    </location>
</feature>
<accession>A0A1F8EX53</accession>
<comment type="similarity">
    <text evidence="2 6">Belongs to the acyl-CoA dehydrogenase family.</text>
</comment>
<dbReference type="InterPro" id="IPR036250">
    <property type="entry name" value="AcylCo_DH-like_C"/>
</dbReference>
<dbReference type="InterPro" id="IPR037069">
    <property type="entry name" value="AcylCoA_DH/ox_N_sf"/>
</dbReference>
<gene>
    <name evidence="10" type="ORF">A2831_00035</name>
</gene>
<dbReference type="PANTHER" id="PTHR43884:SF12">
    <property type="entry name" value="ISOVALERYL-COA DEHYDROGENASE, MITOCHONDRIAL-RELATED"/>
    <property type="match status" value="1"/>
</dbReference>
<dbReference type="Pfam" id="PF00441">
    <property type="entry name" value="Acyl-CoA_dh_1"/>
    <property type="match status" value="1"/>
</dbReference>
<dbReference type="PROSITE" id="PS00073">
    <property type="entry name" value="ACYL_COA_DH_2"/>
    <property type="match status" value="1"/>
</dbReference>
<dbReference type="InterPro" id="IPR013786">
    <property type="entry name" value="AcylCoA_DH/ox_N"/>
</dbReference>
<dbReference type="SUPFAM" id="SSF47203">
    <property type="entry name" value="Acyl-CoA dehydrogenase C-terminal domain-like"/>
    <property type="match status" value="1"/>
</dbReference>
<dbReference type="PROSITE" id="PS00072">
    <property type="entry name" value="ACYL_COA_DH_1"/>
    <property type="match status" value="1"/>
</dbReference>
<evidence type="ECO:0000256" key="1">
    <source>
        <dbReference type="ARBA" id="ARBA00001974"/>
    </source>
</evidence>
<dbReference type="Gene3D" id="2.40.110.10">
    <property type="entry name" value="Butyryl-CoA Dehydrogenase, subunit A, domain 2"/>
    <property type="match status" value="1"/>
</dbReference>
<evidence type="ECO:0000256" key="3">
    <source>
        <dbReference type="ARBA" id="ARBA00022630"/>
    </source>
</evidence>
<keyword evidence="4 6" id="KW-0274">FAD</keyword>
<dbReference type="FunFam" id="2.40.110.10:FF:000001">
    <property type="entry name" value="Acyl-CoA dehydrogenase, mitochondrial"/>
    <property type="match status" value="1"/>
</dbReference>
<feature type="domain" description="Acyl-CoA oxidase/dehydrogenase middle" evidence="8">
    <location>
        <begin position="134"/>
        <end position="229"/>
    </location>
</feature>
<reference evidence="10 11" key="1">
    <citation type="journal article" date="2016" name="Nat. Commun.">
        <title>Thousands of microbial genomes shed light on interconnected biogeochemical processes in an aquifer system.</title>
        <authorList>
            <person name="Anantharaman K."/>
            <person name="Brown C.T."/>
            <person name="Hug L.A."/>
            <person name="Sharon I."/>
            <person name="Castelle C.J."/>
            <person name="Probst A.J."/>
            <person name="Thomas B.C."/>
            <person name="Singh A."/>
            <person name="Wilkins M.J."/>
            <person name="Karaoz U."/>
            <person name="Brodie E.L."/>
            <person name="Williams K.H."/>
            <person name="Hubbard S.S."/>
            <person name="Banfield J.F."/>
        </authorList>
    </citation>
    <scope>NUCLEOTIDE SEQUENCE [LARGE SCALE GENOMIC DNA]</scope>
</reference>